<accession>A0ABT1FIQ4</accession>
<proteinExistence type="predicted"/>
<dbReference type="Proteomes" id="UP001204615">
    <property type="component" value="Unassembled WGS sequence"/>
</dbReference>
<organism evidence="1 2">
    <name type="scientific">Dyella lutea</name>
    <dbReference type="NCBI Taxonomy" id="2950441"/>
    <lineage>
        <taxon>Bacteria</taxon>
        <taxon>Pseudomonadati</taxon>
        <taxon>Pseudomonadota</taxon>
        <taxon>Gammaproteobacteria</taxon>
        <taxon>Lysobacterales</taxon>
        <taxon>Rhodanobacteraceae</taxon>
        <taxon>Dyella</taxon>
    </lineage>
</organism>
<comment type="caution">
    <text evidence="1">The sequence shown here is derived from an EMBL/GenBank/DDBJ whole genome shotgun (WGS) entry which is preliminary data.</text>
</comment>
<gene>
    <name evidence="1" type="ORF">NC595_18320</name>
</gene>
<evidence type="ECO:0000313" key="1">
    <source>
        <dbReference type="EMBL" id="MCP1376008.1"/>
    </source>
</evidence>
<dbReference type="EMBL" id="JAMZEK010000004">
    <property type="protein sequence ID" value="MCP1376008.1"/>
    <property type="molecule type" value="Genomic_DNA"/>
</dbReference>
<reference evidence="1 2" key="1">
    <citation type="submission" date="2022-06" db="EMBL/GenBank/DDBJ databases">
        <title>Dyella sp. Sa strain:Sa Genome sequencing.</title>
        <authorList>
            <person name="Park S."/>
        </authorList>
    </citation>
    <scope>NUCLEOTIDE SEQUENCE [LARGE SCALE GENOMIC DNA]</scope>
    <source>
        <strain evidence="1 2">Sa</strain>
    </source>
</reference>
<sequence>MQQLSLTFEPGLAQRYANVRECFAACVYQRGLGRVAAACDVAPSNLSAMLSGDRNLPTDVVERYQQEFKDNTPSLYMAARYCQDAQTIQQQAMAQLPGVLAQLQALMAAAGTVKA</sequence>
<evidence type="ECO:0000313" key="2">
    <source>
        <dbReference type="Proteomes" id="UP001204615"/>
    </source>
</evidence>
<dbReference type="RefSeq" id="WP_253568797.1">
    <property type="nucleotide sequence ID" value="NZ_JAMZEK010000004.1"/>
</dbReference>
<protein>
    <recommendedName>
        <fullName evidence="3">XRE family transcriptional regulator</fullName>
    </recommendedName>
</protein>
<evidence type="ECO:0008006" key="3">
    <source>
        <dbReference type="Google" id="ProtNLM"/>
    </source>
</evidence>
<name>A0ABT1FIQ4_9GAMM</name>
<keyword evidence="2" id="KW-1185">Reference proteome</keyword>